<feature type="transmembrane region" description="Helical" evidence="1">
    <location>
        <begin position="12"/>
        <end position="31"/>
    </location>
</feature>
<proteinExistence type="predicted"/>
<sequence length="230" mass="25734">MEWKKNVDNQELYHLIFAFLLMVLLPERSVFMNELLTHPAAAFALIGVLTLILGGLYFRHVHLSTRTLVNMSLMLAITVVLHQIKLFHMPQGGSVTAGSMVPLLLIAYRYGVGIGSLAGFLYGLIDLLLNPFIVHPVQVLFDYPLPYMAMGLAGLWSKHLYVGTALAFIGRFFCHFISGIVFFASYAPSGMSPVLYSMVFNASYLLPEFIICCLILKLLPLRLIMRSMKS</sequence>
<dbReference type="InterPro" id="IPR012651">
    <property type="entry name" value="Thia_Transptr_ThiT"/>
</dbReference>
<dbReference type="NCBIfam" id="TIGR02357">
    <property type="entry name" value="ECF_ThiT_YuaJ"/>
    <property type="match status" value="1"/>
</dbReference>
<dbReference type="AlphaFoldDB" id="A0A1G5VYX0"/>
<evidence type="ECO:0000313" key="3">
    <source>
        <dbReference type="Proteomes" id="UP000199689"/>
    </source>
</evidence>
<name>A0A1G5VYX0_9FIRM</name>
<dbReference type="Pfam" id="PF09515">
    <property type="entry name" value="Thia_YuaJ"/>
    <property type="match status" value="1"/>
</dbReference>
<dbReference type="STRING" id="209880.SAMN02910343_01012"/>
<dbReference type="EMBL" id="FMXA01000011">
    <property type="protein sequence ID" value="SDA51090.1"/>
    <property type="molecule type" value="Genomic_DNA"/>
</dbReference>
<dbReference type="Proteomes" id="UP000199689">
    <property type="component" value="Unassembled WGS sequence"/>
</dbReference>
<evidence type="ECO:0000313" key="2">
    <source>
        <dbReference type="EMBL" id="SDA51090.1"/>
    </source>
</evidence>
<organism evidence="2 3">
    <name type="scientific">Allisonella histaminiformans</name>
    <dbReference type="NCBI Taxonomy" id="209880"/>
    <lineage>
        <taxon>Bacteria</taxon>
        <taxon>Bacillati</taxon>
        <taxon>Bacillota</taxon>
        <taxon>Negativicutes</taxon>
        <taxon>Veillonellales</taxon>
        <taxon>Veillonellaceae</taxon>
        <taxon>Allisonella</taxon>
    </lineage>
</organism>
<dbReference type="GO" id="GO:0015234">
    <property type="term" value="F:thiamine transmembrane transporter activity"/>
    <property type="evidence" value="ECO:0007669"/>
    <property type="project" value="InterPro"/>
</dbReference>
<feature type="transmembrane region" description="Helical" evidence="1">
    <location>
        <begin position="160"/>
        <end position="184"/>
    </location>
</feature>
<gene>
    <name evidence="2" type="ORF">SAMN02910343_01012</name>
</gene>
<reference evidence="2 3" key="1">
    <citation type="submission" date="2016-10" db="EMBL/GenBank/DDBJ databases">
        <authorList>
            <person name="de Groot N.N."/>
        </authorList>
    </citation>
    <scope>NUCLEOTIDE SEQUENCE [LARGE SCALE GENOMIC DNA]</scope>
    <source>
        <strain evidence="2 3">DSM 15230</strain>
    </source>
</reference>
<keyword evidence="1" id="KW-1133">Transmembrane helix</keyword>
<dbReference type="Gene3D" id="1.10.1760.20">
    <property type="match status" value="1"/>
</dbReference>
<feature type="transmembrane region" description="Helical" evidence="1">
    <location>
        <begin position="37"/>
        <end position="56"/>
    </location>
</feature>
<keyword evidence="1" id="KW-0812">Transmembrane</keyword>
<dbReference type="GO" id="GO:0005886">
    <property type="term" value="C:plasma membrane"/>
    <property type="evidence" value="ECO:0007669"/>
    <property type="project" value="InterPro"/>
</dbReference>
<evidence type="ECO:0000256" key="1">
    <source>
        <dbReference type="SAM" id="Phobius"/>
    </source>
</evidence>
<accession>A0A1G5VYX0</accession>
<feature type="transmembrane region" description="Helical" evidence="1">
    <location>
        <begin position="107"/>
        <end position="129"/>
    </location>
</feature>
<keyword evidence="3" id="KW-1185">Reference proteome</keyword>
<protein>
    <submittedName>
        <fullName evidence="2">Thiamine transporter</fullName>
    </submittedName>
</protein>
<feature type="transmembrane region" description="Helical" evidence="1">
    <location>
        <begin position="204"/>
        <end position="224"/>
    </location>
</feature>
<keyword evidence="1" id="KW-0472">Membrane</keyword>